<evidence type="ECO:0000256" key="1">
    <source>
        <dbReference type="ARBA" id="ARBA00022737"/>
    </source>
</evidence>
<evidence type="ECO:0000256" key="2">
    <source>
        <dbReference type="ARBA" id="ARBA00023043"/>
    </source>
</evidence>
<dbReference type="InterPro" id="IPR036770">
    <property type="entry name" value="Ankyrin_rpt-contain_sf"/>
</dbReference>
<feature type="repeat" description="ANK" evidence="3">
    <location>
        <begin position="399"/>
        <end position="431"/>
    </location>
</feature>
<feature type="region of interest" description="Disordered" evidence="4">
    <location>
        <begin position="75"/>
        <end position="110"/>
    </location>
</feature>
<keyword evidence="1" id="KW-0677">Repeat</keyword>
<feature type="repeat" description="ANK" evidence="3">
    <location>
        <begin position="465"/>
        <end position="497"/>
    </location>
</feature>
<dbReference type="SMART" id="SM00248">
    <property type="entry name" value="ANK"/>
    <property type="match status" value="5"/>
</dbReference>
<dbReference type="Gene3D" id="1.25.40.20">
    <property type="entry name" value="Ankyrin repeat-containing domain"/>
    <property type="match status" value="2"/>
</dbReference>
<dbReference type="PANTHER" id="PTHR24126">
    <property type="entry name" value="ANKYRIN REPEAT, PH AND SEC7 DOMAIN CONTAINING PROTEIN SECG-RELATED"/>
    <property type="match status" value="1"/>
</dbReference>
<evidence type="ECO:0000313" key="5">
    <source>
        <dbReference type="EMBL" id="CAD7703321.1"/>
    </source>
</evidence>
<dbReference type="EMBL" id="CAJHUC010002161">
    <property type="protein sequence ID" value="CAD7703321.1"/>
    <property type="molecule type" value="Genomic_DNA"/>
</dbReference>
<organism evidence="5 6">
    <name type="scientific">Ostreobium quekettii</name>
    <dbReference type="NCBI Taxonomy" id="121088"/>
    <lineage>
        <taxon>Eukaryota</taxon>
        <taxon>Viridiplantae</taxon>
        <taxon>Chlorophyta</taxon>
        <taxon>core chlorophytes</taxon>
        <taxon>Ulvophyceae</taxon>
        <taxon>TCBD clade</taxon>
        <taxon>Bryopsidales</taxon>
        <taxon>Ostreobineae</taxon>
        <taxon>Ostreobiaceae</taxon>
        <taxon>Ostreobium</taxon>
    </lineage>
</organism>
<feature type="repeat" description="ANK" evidence="3">
    <location>
        <begin position="432"/>
        <end position="464"/>
    </location>
</feature>
<dbReference type="InterPro" id="IPR002110">
    <property type="entry name" value="Ankyrin_rpt"/>
</dbReference>
<gene>
    <name evidence="5" type="ORF">OSTQU699_LOCUS8678</name>
</gene>
<feature type="non-terminal residue" evidence="5">
    <location>
        <position position="530"/>
    </location>
</feature>
<evidence type="ECO:0000313" key="6">
    <source>
        <dbReference type="Proteomes" id="UP000708148"/>
    </source>
</evidence>
<evidence type="ECO:0000256" key="4">
    <source>
        <dbReference type="SAM" id="MobiDB-lite"/>
    </source>
</evidence>
<proteinExistence type="predicted"/>
<feature type="region of interest" description="Disordered" evidence="4">
    <location>
        <begin position="1"/>
        <end position="20"/>
    </location>
</feature>
<dbReference type="PROSITE" id="PS50088">
    <property type="entry name" value="ANK_REPEAT"/>
    <property type="match status" value="5"/>
</dbReference>
<name>A0A8S1JB72_9CHLO</name>
<dbReference type="SUPFAM" id="SSF48403">
    <property type="entry name" value="Ankyrin repeat"/>
    <property type="match status" value="1"/>
</dbReference>
<comment type="caution">
    <text evidence="5">The sequence shown here is derived from an EMBL/GenBank/DDBJ whole genome shotgun (WGS) entry which is preliminary data.</text>
</comment>
<feature type="repeat" description="ANK" evidence="3">
    <location>
        <begin position="498"/>
        <end position="530"/>
    </location>
</feature>
<sequence length="530" mass="56840">MPKGGRQAPIRATGGLGIGAGGPGLPSAAVREVQSAPGGIGIEGHDDQVLRSLALRNKLRRLGLSAKNSKFDMSFDTEAKQEGNGEGTTSEAGRTPRSRGRRLQVGSTQRQITTRDSACLLSAILEGANDEVESVLNSTTPIVMGPGAMWPLYDVPEDTDVDGLIPELYIFESELETETDPDVGPFYIPVPDYGDNQFFNIEEESMDPPQREESKSQKKELQEGRPQGTRSRESQIQMLERGSMRDQFLVLPEFYHERKFGDSGDSGSFLASASREISESSELAYERGRDGSVERDGKSSSTSSTRLGGRNSIPVEGQPPMFLSTIGTDISEGACAAQMMEVMNGGLEDAQTLANRGIGANTRDNRGRTVLMKAAMGGNLEFVNALINTSTNFDLQDKCGCTALIWAAVSGQEDIVSLLLEKGADVDIQNKYGSTALIMAAMNGKLGIVNTLMSSSPNINVQDKFGRTALMKAAMNAKLEVVNVLINGGANVDVQDKSGETVLMKVAMVGNIEISNKLISSNADLDLHDE</sequence>
<dbReference type="Proteomes" id="UP000708148">
    <property type="component" value="Unassembled WGS sequence"/>
</dbReference>
<evidence type="ECO:0000256" key="3">
    <source>
        <dbReference type="PROSITE-ProRule" id="PRU00023"/>
    </source>
</evidence>
<accession>A0A8S1JB72</accession>
<feature type="compositionally biased region" description="Basic and acidic residues" evidence="4">
    <location>
        <begin position="284"/>
        <end position="298"/>
    </location>
</feature>
<keyword evidence="6" id="KW-1185">Reference proteome</keyword>
<feature type="repeat" description="ANK" evidence="3">
    <location>
        <begin position="366"/>
        <end position="398"/>
    </location>
</feature>
<feature type="compositionally biased region" description="Basic and acidic residues" evidence="4">
    <location>
        <begin position="209"/>
        <end position="223"/>
    </location>
</feature>
<dbReference type="AlphaFoldDB" id="A0A8S1JB72"/>
<dbReference type="OrthoDB" id="510641at2759"/>
<dbReference type="PRINTS" id="PR01415">
    <property type="entry name" value="ANKYRIN"/>
</dbReference>
<dbReference type="PROSITE" id="PS50297">
    <property type="entry name" value="ANK_REP_REGION"/>
    <property type="match status" value="5"/>
</dbReference>
<keyword evidence="2 3" id="KW-0040">ANK repeat</keyword>
<reference evidence="5" key="1">
    <citation type="submission" date="2020-12" db="EMBL/GenBank/DDBJ databases">
        <authorList>
            <person name="Iha C."/>
        </authorList>
    </citation>
    <scope>NUCLEOTIDE SEQUENCE</scope>
</reference>
<feature type="region of interest" description="Disordered" evidence="4">
    <location>
        <begin position="205"/>
        <end position="234"/>
    </location>
</feature>
<dbReference type="Pfam" id="PF12796">
    <property type="entry name" value="Ank_2"/>
    <property type="match status" value="2"/>
</dbReference>
<feature type="region of interest" description="Disordered" evidence="4">
    <location>
        <begin position="276"/>
        <end position="320"/>
    </location>
</feature>
<protein>
    <submittedName>
        <fullName evidence="5">Uncharacterized protein</fullName>
    </submittedName>
</protein>